<dbReference type="Gene3D" id="1.50.10.20">
    <property type="match status" value="1"/>
</dbReference>
<reference evidence="2" key="1">
    <citation type="journal article" date="2012" name="PLoS Genet.">
        <title>The genomes of the fungal plant pathogens Cladosporium fulvum and Dothistroma septosporum reveal adaptation to different hosts and lifestyles but also signatures of common ancestry.</title>
        <authorList>
            <person name="de Wit P.J.G.M."/>
            <person name="van der Burgt A."/>
            <person name="Oekmen B."/>
            <person name="Stergiopoulos I."/>
            <person name="Abd-Elsalam K.A."/>
            <person name="Aerts A.L."/>
            <person name="Bahkali A.H."/>
            <person name="Beenen H.G."/>
            <person name="Chettri P."/>
            <person name="Cox M.P."/>
            <person name="Datema E."/>
            <person name="de Vries R.P."/>
            <person name="Dhillon B."/>
            <person name="Ganley A.R."/>
            <person name="Griffiths S.A."/>
            <person name="Guo Y."/>
            <person name="Hamelin R.C."/>
            <person name="Henrissat B."/>
            <person name="Kabir M.S."/>
            <person name="Jashni M.K."/>
            <person name="Kema G."/>
            <person name="Klaubauf S."/>
            <person name="Lapidus A."/>
            <person name="Levasseur A."/>
            <person name="Lindquist E."/>
            <person name="Mehrabi R."/>
            <person name="Ohm R.A."/>
            <person name="Owen T.J."/>
            <person name="Salamov A."/>
            <person name="Schwelm A."/>
            <person name="Schijlen E."/>
            <person name="Sun H."/>
            <person name="van den Burg H.A."/>
            <person name="van Ham R.C.H.J."/>
            <person name="Zhang S."/>
            <person name="Goodwin S.B."/>
            <person name="Grigoriev I.V."/>
            <person name="Collemare J."/>
            <person name="Bradshaw R.E."/>
        </authorList>
    </citation>
    <scope>NUCLEOTIDE SEQUENCE [LARGE SCALE GENOMIC DNA]</scope>
    <source>
        <strain evidence="2">NZE10 / CBS 128990</strain>
    </source>
</reference>
<dbReference type="PANTHER" id="PTHR47791">
    <property type="entry name" value="MEIOTICALLY UP-REGULATED GENE 191 PROTEIN"/>
    <property type="match status" value="1"/>
</dbReference>
<dbReference type="AlphaFoldDB" id="N1PLA6"/>
<dbReference type="OrthoDB" id="4104179at2759"/>
<accession>N1PLA6</accession>
<dbReference type="InterPro" id="IPR053169">
    <property type="entry name" value="MUG_Protein"/>
</dbReference>
<protein>
    <submittedName>
        <fullName evidence="1">Glycoside hydrolase family 76 protein</fullName>
    </submittedName>
</protein>
<name>N1PLA6_DOTSN</name>
<dbReference type="Pfam" id="PF03663">
    <property type="entry name" value="Glyco_hydro_76"/>
    <property type="match status" value="1"/>
</dbReference>
<dbReference type="OMA" id="EPYKNAI"/>
<dbReference type="InterPro" id="IPR008928">
    <property type="entry name" value="6-hairpin_glycosidase_sf"/>
</dbReference>
<evidence type="ECO:0000313" key="1">
    <source>
        <dbReference type="EMBL" id="EME42096.1"/>
    </source>
</evidence>
<dbReference type="GO" id="GO:0016787">
    <property type="term" value="F:hydrolase activity"/>
    <property type="evidence" value="ECO:0007669"/>
    <property type="project" value="UniProtKB-KW"/>
</dbReference>
<sequence>MISGTLPLDVSWGLGSLKYVIEMKRQVFQWPVSRVWLAAEVFVLTLAVWSVFDTFKQGTLLAPLLGTSHAIASIFWNAWNILEGTPWRYSTSKSTDGGYWFEQTQDVVAALQSTYFNGSYWVEDPEILQWTGALVDTIFIGTQRTFTRALSEYDGDAHGAEKSAAEIQADIQEYFSQVEGYYGGEDTNQIFDAAYDDAQWVVLEWLEAIKFVEQYDAYAQSSYGQEDIAGFAHRAHIFYNVVQDKFNTTLCEGGITWNPTLAPYKNAITNELFVSSSIAMYLYFPGDDDTDPNPSSNYTNKTLPALPFLRAHDPLLLQNAREEWTWFKSHNFTNAQGLIVDGFHVSENQTSCDERNEMVYTYNQGIMLSGLRGLWEATGDTSYLEEGYDLIATVIDATGWNDDDYAQATDWCGLGRAGILEDYCDAPANCSQDALVFKGAYFEHLDLFCEPLPTSTPLVAGVTYIADSELAAFHVGKCTSYAPWIRHNAWAALNTRDDTGIIGEWWGASYITSPQTPALKYAEPKPYGSMDVWNEPQLLLTAPWKCDGFGGCRQPSTFARSGRRAARLRRETEIKRRRSGEQIRTAETQAQGLAVVKAAANSRLRR</sequence>
<dbReference type="STRING" id="675120.N1PLA6"/>
<dbReference type="GO" id="GO:0005975">
    <property type="term" value="P:carbohydrate metabolic process"/>
    <property type="evidence" value="ECO:0007669"/>
    <property type="project" value="InterPro"/>
</dbReference>
<dbReference type="SUPFAM" id="SSF48208">
    <property type="entry name" value="Six-hairpin glycosidases"/>
    <property type="match status" value="1"/>
</dbReference>
<dbReference type="PANTHER" id="PTHR47791:SF2">
    <property type="entry name" value="ENDO MANNANASE, GH76 FAMILY (EUROFUNG)"/>
    <property type="match status" value="1"/>
</dbReference>
<keyword evidence="2" id="KW-1185">Reference proteome</keyword>
<dbReference type="Proteomes" id="UP000016933">
    <property type="component" value="Unassembled WGS sequence"/>
</dbReference>
<evidence type="ECO:0000313" key="2">
    <source>
        <dbReference type="Proteomes" id="UP000016933"/>
    </source>
</evidence>
<dbReference type="InterPro" id="IPR005198">
    <property type="entry name" value="Glyco_hydro_76"/>
</dbReference>
<dbReference type="EMBL" id="KB446541">
    <property type="protein sequence ID" value="EME42096.1"/>
    <property type="molecule type" value="Genomic_DNA"/>
</dbReference>
<reference evidence="1 2" key="2">
    <citation type="journal article" date="2012" name="PLoS Pathog.">
        <title>Diverse lifestyles and strategies of plant pathogenesis encoded in the genomes of eighteen Dothideomycetes fungi.</title>
        <authorList>
            <person name="Ohm R.A."/>
            <person name="Feau N."/>
            <person name="Henrissat B."/>
            <person name="Schoch C.L."/>
            <person name="Horwitz B.A."/>
            <person name="Barry K.W."/>
            <person name="Condon B.J."/>
            <person name="Copeland A.C."/>
            <person name="Dhillon B."/>
            <person name="Glaser F."/>
            <person name="Hesse C.N."/>
            <person name="Kosti I."/>
            <person name="LaButti K."/>
            <person name="Lindquist E.A."/>
            <person name="Lucas S."/>
            <person name="Salamov A.A."/>
            <person name="Bradshaw R.E."/>
            <person name="Ciuffetti L."/>
            <person name="Hamelin R.C."/>
            <person name="Kema G.H.J."/>
            <person name="Lawrence C."/>
            <person name="Scott J.A."/>
            <person name="Spatafora J.W."/>
            <person name="Turgeon B.G."/>
            <person name="de Wit P.J.G.M."/>
            <person name="Zhong S."/>
            <person name="Goodwin S.B."/>
            <person name="Grigoriev I.V."/>
        </authorList>
    </citation>
    <scope>NUCLEOTIDE SEQUENCE [LARGE SCALE GENOMIC DNA]</scope>
    <source>
        <strain evidence="2">NZE10 / CBS 128990</strain>
    </source>
</reference>
<organism evidence="1 2">
    <name type="scientific">Dothistroma septosporum (strain NZE10 / CBS 128990)</name>
    <name type="common">Red band needle blight fungus</name>
    <name type="synonym">Mycosphaerella pini</name>
    <dbReference type="NCBI Taxonomy" id="675120"/>
    <lineage>
        <taxon>Eukaryota</taxon>
        <taxon>Fungi</taxon>
        <taxon>Dikarya</taxon>
        <taxon>Ascomycota</taxon>
        <taxon>Pezizomycotina</taxon>
        <taxon>Dothideomycetes</taxon>
        <taxon>Dothideomycetidae</taxon>
        <taxon>Mycosphaerellales</taxon>
        <taxon>Mycosphaerellaceae</taxon>
        <taxon>Dothistroma</taxon>
    </lineage>
</organism>
<proteinExistence type="predicted"/>
<dbReference type="HOGENOM" id="CLU_021766_1_0_1"/>
<dbReference type="eggNOG" id="ENOG502QTTU">
    <property type="taxonomic scope" value="Eukaryota"/>
</dbReference>
<gene>
    <name evidence="1" type="ORF">DOTSEDRAFT_73005</name>
</gene>
<keyword evidence="1" id="KW-0378">Hydrolase</keyword>